<protein>
    <submittedName>
        <fullName evidence="1">Helix-turn-helix domain-containing protein</fullName>
    </submittedName>
</protein>
<dbReference type="InterPro" id="IPR036388">
    <property type="entry name" value="WH-like_DNA-bd_sf"/>
</dbReference>
<keyword evidence="2" id="KW-1185">Reference proteome</keyword>
<dbReference type="RefSeq" id="WP_178368276.1">
    <property type="nucleotide sequence ID" value="NZ_JACADJ010000120.1"/>
</dbReference>
<dbReference type="Gene3D" id="1.10.10.10">
    <property type="entry name" value="Winged helix-like DNA-binding domain superfamily/Winged helix DNA-binding domain"/>
    <property type="match status" value="1"/>
</dbReference>
<dbReference type="AlphaFoldDB" id="A0A850TBL5"/>
<proteinExistence type="predicted"/>
<reference evidence="1 2" key="1">
    <citation type="submission" date="2020-06" db="EMBL/GenBank/DDBJ databases">
        <title>High-quality draft genome of sulfate reducer Desulfobacter latus type strain AcrS2 isolated from marine sediment.</title>
        <authorList>
            <person name="Hoppe M."/>
            <person name="Larsen C.K."/>
            <person name="Marshall I.P.G."/>
            <person name="Schramm A."/>
            <person name="Marietou A.G."/>
        </authorList>
    </citation>
    <scope>NUCLEOTIDE SEQUENCE [LARGE SCALE GENOMIC DNA]</scope>
    <source>
        <strain evidence="1 2">AcRS2</strain>
    </source>
</reference>
<evidence type="ECO:0000313" key="2">
    <source>
        <dbReference type="Proteomes" id="UP000553343"/>
    </source>
</evidence>
<accession>A0A850TBL5</accession>
<dbReference type="EMBL" id="JACADJ010000120">
    <property type="protein sequence ID" value="NWH06825.1"/>
    <property type="molecule type" value="Genomic_DNA"/>
</dbReference>
<evidence type="ECO:0000313" key="1">
    <source>
        <dbReference type="EMBL" id="NWH06825.1"/>
    </source>
</evidence>
<name>A0A850TBL5_9BACT</name>
<comment type="caution">
    <text evidence="1">The sequence shown here is derived from an EMBL/GenBank/DDBJ whole genome shotgun (WGS) entry which is preliminary data.</text>
</comment>
<dbReference type="InterPro" id="IPR036390">
    <property type="entry name" value="WH_DNA-bd_sf"/>
</dbReference>
<gene>
    <name evidence="1" type="ORF">HXW94_17880</name>
</gene>
<organism evidence="1 2">
    <name type="scientific">Desulfobacter latus</name>
    <dbReference type="NCBI Taxonomy" id="2292"/>
    <lineage>
        <taxon>Bacteria</taxon>
        <taxon>Pseudomonadati</taxon>
        <taxon>Thermodesulfobacteriota</taxon>
        <taxon>Desulfobacteria</taxon>
        <taxon>Desulfobacterales</taxon>
        <taxon>Desulfobacteraceae</taxon>
        <taxon>Desulfobacter</taxon>
    </lineage>
</organism>
<sequence>MNIIIPANIFTNPFAEILNGIHGILTKTERKLLILFERYCYKDGQIFPKIKTLARKLGISTRQVQRLIASLVEKGFLKVVPASLIDRHLYGKGNHYHLLDHPAYHQDEKISSEMSPEMSSETVNHTIYNNKEIKTKSGFDVFEWLEKNKKKHAQAIIDALNALTARWPAIKKPFEYAQKIVDVQSGNYNAADHEAQAKQEAAEINAGYEKISEHLGLGLNLSGKRHIKEETYMEIDARRKEQLNRLFDMFPQKQGVRLF</sequence>
<dbReference type="Proteomes" id="UP000553343">
    <property type="component" value="Unassembled WGS sequence"/>
</dbReference>
<dbReference type="Pfam" id="PF13730">
    <property type="entry name" value="HTH_36"/>
    <property type="match status" value="1"/>
</dbReference>
<dbReference type="SUPFAM" id="SSF46785">
    <property type="entry name" value="Winged helix' DNA-binding domain"/>
    <property type="match status" value="1"/>
</dbReference>